<protein>
    <submittedName>
        <fullName evidence="3">HD domain-containing protein</fullName>
    </submittedName>
</protein>
<dbReference type="EMBL" id="JARPTC010000021">
    <property type="protein sequence ID" value="MDO7788293.1"/>
    <property type="molecule type" value="Genomic_DNA"/>
</dbReference>
<dbReference type="InterPro" id="IPR006674">
    <property type="entry name" value="HD_domain"/>
</dbReference>
<dbReference type="SUPFAM" id="SSF50249">
    <property type="entry name" value="Nucleic acid-binding proteins"/>
    <property type="match status" value="1"/>
</dbReference>
<gene>
    <name evidence="3" type="ORF">P6N53_13770</name>
</gene>
<dbReference type="AlphaFoldDB" id="A0AAW7ZGB0"/>
<evidence type="ECO:0000313" key="3">
    <source>
        <dbReference type="EMBL" id="MDO7788293.1"/>
    </source>
</evidence>
<dbReference type="Pfam" id="PF01966">
    <property type="entry name" value="HD"/>
    <property type="match status" value="1"/>
</dbReference>
<reference evidence="3" key="1">
    <citation type="journal article" date="2023" name="J. Hazard. Mater.">
        <title>Anaerobic biodegradation of pyrene and benzo[a]pyrene by a new sulfate-reducing Desulforamulus aquiferis strain DSA.</title>
        <authorList>
            <person name="Zhang Z."/>
            <person name="Sun J."/>
            <person name="Gong X."/>
            <person name="Wang C."/>
            <person name="Wang H."/>
        </authorList>
    </citation>
    <scope>NUCLEOTIDE SEQUENCE</scope>
    <source>
        <strain evidence="3">DSA</strain>
    </source>
</reference>
<dbReference type="InterPro" id="IPR006675">
    <property type="entry name" value="HDIG_dom"/>
</dbReference>
<dbReference type="PANTHER" id="PTHR37294:SF1">
    <property type="entry name" value="3'-5' EXORIBONUCLEASE YHAM"/>
    <property type="match status" value="1"/>
</dbReference>
<dbReference type="InterPro" id="IPR003607">
    <property type="entry name" value="HD/PDEase_dom"/>
</dbReference>
<dbReference type="Pfam" id="PF01336">
    <property type="entry name" value="tRNA_anti-codon"/>
    <property type="match status" value="1"/>
</dbReference>
<evidence type="ECO:0000256" key="1">
    <source>
        <dbReference type="ARBA" id="ARBA00022801"/>
    </source>
</evidence>
<dbReference type="InterPro" id="IPR050798">
    <property type="entry name" value="YhaM_exoribonuc/phosphodiest"/>
</dbReference>
<dbReference type="Proteomes" id="UP001172911">
    <property type="component" value="Unassembled WGS sequence"/>
</dbReference>
<dbReference type="NCBIfam" id="TIGR00277">
    <property type="entry name" value="HDIG"/>
    <property type="match status" value="1"/>
</dbReference>
<evidence type="ECO:0000259" key="2">
    <source>
        <dbReference type="SMART" id="SM00471"/>
    </source>
</evidence>
<evidence type="ECO:0000313" key="4">
    <source>
        <dbReference type="Proteomes" id="UP001172911"/>
    </source>
</evidence>
<dbReference type="CDD" id="cd04492">
    <property type="entry name" value="YhaM_OBF_like"/>
    <property type="match status" value="1"/>
</dbReference>
<dbReference type="Gene3D" id="2.40.50.140">
    <property type="entry name" value="Nucleic acid-binding proteins"/>
    <property type="match status" value="1"/>
</dbReference>
<dbReference type="GO" id="GO:0003676">
    <property type="term" value="F:nucleic acid binding"/>
    <property type="evidence" value="ECO:0007669"/>
    <property type="project" value="InterPro"/>
</dbReference>
<dbReference type="PANTHER" id="PTHR37294">
    <property type="entry name" value="3'-5' EXORIBONUCLEASE YHAM"/>
    <property type="match status" value="1"/>
</dbReference>
<dbReference type="Gene3D" id="1.10.3210.10">
    <property type="entry name" value="Hypothetical protein af1432"/>
    <property type="match status" value="1"/>
</dbReference>
<dbReference type="RefSeq" id="WP_304544105.1">
    <property type="nucleotide sequence ID" value="NZ_JARPTC010000021.1"/>
</dbReference>
<keyword evidence="4" id="KW-1185">Reference proteome</keyword>
<dbReference type="SUPFAM" id="SSF109604">
    <property type="entry name" value="HD-domain/PDEase-like"/>
    <property type="match status" value="1"/>
</dbReference>
<keyword evidence="1" id="KW-0378">Hydrolase</keyword>
<dbReference type="GO" id="GO:0031125">
    <property type="term" value="P:rRNA 3'-end processing"/>
    <property type="evidence" value="ECO:0007669"/>
    <property type="project" value="TreeGrafter"/>
</dbReference>
<dbReference type="CDD" id="cd00077">
    <property type="entry name" value="HDc"/>
    <property type="match status" value="1"/>
</dbReference>
<dbReference type="InterPro" id="IPR012340">
    <property type="entry name" value="NA-bd_OB-fold"/>
</dbReference>
<reference evidence="3" key="2">
    <citation type="submission" date="2023-03" db="EMBL/GenBank/DDBJ databases">
        <authorList>
            <person name="Zhang Z."/>
        </authorList>
    </citation>
    <scope>NUCLEOTIDE SEQUENCE</scope>
    <source>
        <strain evidence="3">DSA</strain>
    </source>
</reference>
<sequence length="296" mass="33042">MSSFIGDLKPGVQMQRVYAVKNKKLLPFRDGSGFFLALTLSDKTGQVGGRVWEQVEEVSNCCVVGDVVKVTGLVSEYNGVAQISLYSITACNDENIDMECFLPSTEVSVEFVWEEWLNITSSLKNPYLQSLLTVMVKDKGFVEGIAKAPASKRNHHSFLGGLWQHSRGLVAAAEGLARVYPQMDRDLLVTAALLHDLGKMEEYRCRATIDFDDAGSLSGHVVLGVGLVERYISQIPDFPEVLRKKLLHMIVIHHGEYEWQSLKRPEFLEAAILHQLDMLDAMVEMFTSAEGEGREM</sequence>
<name>A0AAW7ZGB0_9FIRM</name>
<dbReference type="InterPro" id="IPR004365">
    <property type="entry name" value="NA-bd_OB_tRNA"/>
</dbReference>
<comment type="caution">
    <text evidence="3">The sequence shown here is derived from an EMBL/GenBank/DDBJ whole genome shotgun (WGS) entry which is preliminary data.</text>
</comment>
<accession>A0AAW7ZGB0</accession>
<proteinExistence type="predicted"/>
<dbReference type="GO" id="GO:0016787">
    <property type="term" value="F:hydrolase activity"/>
    <property type="evidence" value="ECO:0007669"/>
    <property type="project" value="UniProtKB-KW"/>
</dbReference>
<dbReference type="SMART" id="SM00471">
    <property type="entry name" value="HDc"/>
    <property type="match status" value="1"/>
</dbReference>
<feature type="domain" description="HD/PDEase" evidence="2">
    <location>
        <begin position="158"/>
        <end position="291"/>
    </location>
</feature>
<organism evidence="3 4">
    <name type="scientific">Desulforamulus aquiferis</name>
    <dbReference type="NCBI Taxonomy" id="1397668"/>
    <lineage>
        <taxon>Bacteria</taxon>
        <taxon>Bacillati</taxon>
        <taxon>Bacillota</taxon>
        <taxon>Clostridia</taxon>
        <taxon>Eubacteriales</taxon>
        <taxon>Peptococcaceae</taxon>
        <taxon>Desulforamulus</taxon>
    </lineage>
</organism>